<dbReference type="EMBL" id="CAJPIZ010003527">
    <property type="protein sequence ID" value="CAG2106479.1"/>
    <property type="molecule type" value="Genomic_DNA"/>
</dbReference>
<evidence type="ECO:0000313" key="13">
    <source>
        <dbReference type="EMBL" id="CAD7626049.1"/>
    </source>
</evidence>
<comment type="catalytic activity">
    <reaction evidence="11">
        <text>a 1,2-diacyl-sn-glycero-3-phosphoethanolamine(in) = a 1,2-diacyl-sn-glycero-3-phosphoethanolamine(out)</text>
        <dbReference type="Rhea" id="RHEA:38895"/>
        <dbReference type="ChEBI" id="CHEBI:64612"/>
    </reaction>
</comment>
<dbReference type="GO" id="GO:0043495">
    <property type="term" value="F:protein-membrane adaptor activity"/>
    <property type="evidence" value="ECO:0007669"/>
    <property type="project" value="TreeGrafter"/>
</dbReference>
<evidence type="ECO:0000256" key="6">
    <source>
        <dbReference type="ARBA" id="ARBA00022824"/>
    </source>
</evidence>
<dbReference type="PANTHER" id="PTHR13190:SF1">
    <property type="entry name" value="AUTOPHAGY-RELATED 2, ISOFORM A"/>
    <property type="match status" value="1"/>
</dbReference>
<comment type="subcellular location">
    <subcellularLocation>
        <location evidence="1">Endoplasmic reticulum membrane</location>
        <topology evidence="1">Peripheral membrane protein</topology>
    </subcellularLocation>
    <subcellularLocation>
        <location evidence="2">Preautophagosomal structure membrane</location>
        <topology evidence="2">Peripheral membrane protein</topology>
    </subcellularLocation>
</comment>
<evidence type="ECO:0000256" key="5">
    <source>
        <dbReference type="ARBA" id="ARBA00022448"/>
    </source>
</evidence>
<evidence type="ECO:0000313" key="14">
    <source>
        <dbReference type="Proteomes" id="UP000759131"/>
    </source>
</evidence>
<feature type="non-terminal residue" evidence="13">
    <location>
        <position position="406"/>
    </location>
</feature>
<organism evidence="13">
    <name type="scientific">Medioppia subpectinata</name>
    <dbReference type="NCBI Taxonomy" id="1979941"/>
    <lineage>
        <taxon>Eukaryota</taxon>
        <taxon>Metazoa</taxon>
        <taxon>Ecdysozoa</taxon>
        <taxon>Arthropoda</taxon>
        <taxon>Chelicerata</taxon>
        <taxon>Arachnida</taxon>
        <taxon>Acari</taxon>
        <taxon>Acariformes</taxon>
        <taxon>Sarcoptiformes</taxon>
        <taxon>Oribatida</taxon>
        <taxon>Brachypylina</taxon>
        <taxon>Oppioidea</taxon>
        <taxon>Oppiidae</taxon>
        <taxon>Medioppia</taxon>
    </lineage>
</organism>
<evidence type="ECO:0000256" key="9">
    <source>
        <dbReference type="ARBA" id="ARBA00023136"/>
    </source>
</evidence>
<dbReference type="OrthoDB" id="6507050at2759"/>
<comment type="similarity">
    <text evidence="3">Belongs to the ATG2 family.</text>
</comment>
<dbReference type="GO" id="GO:0034045">
    <property type="term" value="C:phagophore assembly site membrane"/>
    <property type="evidence" value="ECO:0007669"/>
    <property type="project" value="UniProtKB-SubCell"/>
</dbReference>
<dbReference type="GO" id="GO:0061908">
    <property type="term" value="C:phagophore"/>
    <property type="evidence" value="ECO:0007669"/>
    <property type="project" value="TreeGrafter"/>
</dbReference>
<accession>A0A7R9PYX1</accession>
<evidence type="ECO:0000256" key="11">
    <source>
        <dbReference type="ARBA" id="ARBA00024615"/>
    </source>
</evidence>
<keyword evidence="14" id="KW-1185">Reference proteome</keyword>
<keyword evidence="5" id="KW-0813">Transport</keyword>
<evidence type="ECO:0000256" key="2">
    <source>
        <dbReference type="ARBA" id="ARBA00004623"/>
    </source>
</evidence>
<evidence type="ECO:0000256" key="3">
    <source>
        <dbReference type="ARBA" id="ARBA00009714"/>
    </source>
</evidence>
<evidence type="ECO:0000256" key="12">
    <source>
        <dbReference type="SAM" id="MobiDB-lite"/>
    </source>
</evidence>
<proteinExistence type="inferred from homology"/>
<dbReference type="EMBL" id="OC858102">
    <property type="protein sequence ID" value="CAD7626049.1"/>
    <property type="molecule type" value="Genomic_DNA"/>
</dbReference>
<dbReference type="GO" id="GO:0034727">
    <property type="term" value="P:piecemeal microautophagy of the nucleus"/>
    <property type="evidence" value="ECO:0007669"/>
    <property type="project" value="TreeGrafter"/>
</dbReference>
<keyword evidence="8" id="KW-0445">Lipid transport</keyword>
<evidence type="ECO:0000256" key="4">
    <source>
        <dbReference type="ARBA" id="ARBA00018070"/>
    </source>
</evidence>
<keyword evidence="7" id="KW-0072">Autophagy</keyword>
<evidence type="ECO:0000256" key="8">
    <source>
        <dbReference type="ARBA" id="ARBA00023055"/>
    </source>
</evidence>
<dbReference type="GO" id="GO:0005789">
    <property type="term" value="C:endoplasmic reticulum membrane"/>
    <property type="evidence" value="ECO:0007669"/>
    <property type="project" value="UniProtKB-SubCell"/>
</dbReference>
<dbReference type="InterPro" id="IPR026849">
    <property type="entry name" value="ATG2"/>
</dbReference>
<name>A0A7R9PYX1_9ACAR</name>
<evidence type="ECO:0000256" key="7">
    <source>
        <dbReference type="ARBA" id="ARBA00023006"/>
    </source>
</evidence>
<gene>
    <name evidence="13" type="ORF">OSB1V03_LOCUS6482</name>
</gene>
<evidence type="ECO:0000256" key="10">
    <source>
        <dbReference type="ARBA" id="ARBA00024479"/>
    </source>
</evidence>
<sequence length="406" mass="45957">MYEIPIPVFTQFWKFINLKDEVVIGYTPPKVITELHVDVLDSAIALETLGPRPALITFEDIYVTSMVVENTNETLLRIFAEDTLFCFKRNKALIESMKSYICVVQTGIIDLNLKLGKDGKLEFKVSNNAIDIRCCADSFVALCQVISSLTSSSTNNMDIENDDLYSSSPENAFDDKLMEDAMGDNDNSSPENAFDDKLMEDAMGDNDEEDSDDEPPKFDNVCSKCDSPQMDESGFWVLGADDLGTGIKMTAEPQIRFLTDEPIIVVENHFNLSRQRLIPDINPSTLCRYFLEEMTLILHLYDGRDFDDDTQSDSPVDKRADDTKSYKSHKSNKSYYSSEPRVRFAEGSVHMWENIDLESGGHFPIRGSHSNHNMRANNSFKYMGGIKRQNDTCVSICLNKVKTLFE</sequence>
<reference evidence="13" key="1">
    <citation type="submission" date="2020-11" db="EMBL/GenBank/DDBJ databases">
        <authorList>
            <person name="Tran Van P."/>
        </authorList>
    </citation>
    <scope>NUCLEOTIDE SEQUENCE</scope>
</reference>
<dbReference type="Proteomes" id="UP000759131">
    <property type="component" value="Unassembled WGS sequence"/>
</dbReference>
<keyword evidence="9" id="KW-0472">Membrane</keyword>
<dbReference type="GO" id="GO:0006869">
    <property type="term" value="P:lipid transport"/>
    <property type="evidence" value="ECO:0007669"/>
    <property type="project" value="UniProtKB-KW"/>
</dbReference>
<evidence type="ECO:0000256" key="1">
    <source>
        <dbReference type="ARBA" id="ARBA00004406"/>
    </source>
</evidence>
<dbReference type="GO" id="GO:0032266">
    <property type="term" value="F:phosphatidylinositol-3-phosphate binding"/>
    <property type="evidence" value="ECO:0007669"/>
    <property type="project" value="TreeGrafter"/>
</dbReference>
<dbReference type="GO" id="GO:0000422">
    <property type="term" value="P:autophagy of mitochondrion"/>
    <property type="evidence" value="ECO:0007669"/>
    <property type="project" value="TreeGrafter"/>
</dbReference>
<dbReference type="GO" id="GO:0061709">
    <property type="term" value="P:reticulophagy"/>
    <property type="evidence" value="ECO:0007669"/>
    <property type="project" value="TreeGrafter"/>
</dbReference>
<keyword evidence="6" id="KW-0256">Endoplasmic reticulum</keyword>
<dbReference type="GO" id="GO:0061723">
    <property type="term" value="P:glycophagy"/>
    <property type="evidence" value="ECO:0007669"/>
    <property type="project" value="TreeGrafter"/>
</dbReference>
<dbReference type="AlphaFoldDB" id="A0A7R9PYX1"/>
<comment type="catalytic activity">
    <reaction evidence="10">
        <text>a 1,2-diacyl-sn-glycero-3-phospho-L-serine(in) = a 1,2-diacyl-sn-glycero-3-phospho-L-serine(out)</text>
        <dbReference type="Rhea" id="RHEA:38663"/>
        <dbReference type="ChEBI" id="CHEBI:57262"/>
    </reaction>
</comment>
<dbReference type="PANTHER" id="PTHR13190">
    <property type="entry name" value="AUTOPHAGY-RELATED 2, ISOFORM A"/>
    <property type="match status" value="1"/>
</dbReference>
<feature type="compositionally biased region" description="Basic and acidic residues" evidence="12">
    <location>
        <begin position="315"/>
        <end position="325"/>
    </location>
</feature>
<feature type="region of interest" description="Disordered" evidence="12">
    <location>
        <begin position="308"/>
        <end position="333"/>
    </location>
</feature>
<protein>
    <recommendedName>
        <fullName evidence="4">Autophagy-related protein 2</fullName>
    </recommendedName>
</protein>
<dbReference type="GO" id="GO:0000045">
    <property type="term" value="P:autophagosome assembly"/>
    <property type="evidence" value="ECO:0007669"/>
    <property type="project" value="TreeGrafter"/>
</dbReference>